<keyword evidence="3" id="KW-0238">DNA-binding</keyword>
<dbReference type="Pfam" id="PF00847">
    <property type="entry name" value="AP2"/>
    <property type="match status" value="1"/>
</dbReference>
<reference evidence="10" key="1">
    <citation type="journal article" date="2009" name="Rice">
        <title>De Novo Next Generation Sequencing of Plant Genomes.</title>
        <authorList>
            <person name="Rounsley S."/>
            <person name="Marri P.R."/>
            <person name="Yu Y."/>
            <person name="He R."/>
            <person name="Sisneros N."/>
            <person name="Goicoechea J.L."/>
            <person name="Lee S.J."/>
            <person name="Angelova A."/>
            <person name="Kudrna D."/>
            <person name="Luo M."/>
            <person name="Affourtit J."/>
            <person name="Desany B."/>
            <person name="Knight J."/>
            <person name="Niazi F."/>
            <person name="Egholm M."/>
            <person name="Wing R.A."/>
        </authorList>
    </citation>
    <scope>NUCLEOTIDE SEQUENCE [LARGE SCALE GENOMIC DNA]</scope>
    <source>
        <strain evidence="10">cv. IRGC 105608</strain>
    </source>
</reference>
<comment type="subcellular location">
    <subcellularLocation>
        <location evidence="1">Nucleus</location>
    </subcellularLocation>
</comment>
<accession>A0A0D3GED8</accession>
<organism evidence="10">
    <name type="scientific">Oryza barthii</name>
    <dbReference type="NCBI Taxonomy" id="65489"/>
    <lineage>
        <taxon>Eukaryota</taxon>
        <taxon>Viridiplantae</taxon>
        <taxon>Streptophyta</taxon>
        <taxon>Embryophyta</taxon>
        <taxon>Tracheophyta</taxon>
        <taxon>Spermatophyta</taxon>
        <taxon>Magnoliopsida</taxon>
        <taxon>Liliopsida</taxon>
        <taxon>Poales</taxon>
        <taxon>Poaceae</taxon>
        <taxon>BOP clade</taxon>
        <taxon>Oryzoideae</taxon>
        <taxon>Oryzeae</taxon>
        <taxon>Oryzinae</taxon>
        <taxon>Oryza</taxon>
    </lineage>
</organism>
<evidence type="ECO:0000313" key="11">
    <source>
        <dbReference type="Proteomes" id="UP000026960"/>
    </source>
</evidence>
<dbReference type="PROSITE" id="PS51032">
    <property type="entry name" value="AP2_ERF"/>
    <property type="match status" value="1"/>
</dbReference>
<reference evidence="10" key="2">
    <citation type="submission" date="2015-03" db="UniProtKB">
        <authorList>
            <consortium name="EnsemblPlants"/>
        </authorList>
    </citation>
    <scope>IDENTIFICATION</scope>
</reference>
<evidence type="ECO:0000256" key="2">
    <source>
        <dbReference type="ARBA" id="ARBA00023015"/>
    </source>
</evidence>
<evidence type="ECO:0000256" key="1">
    <source>
        <dbReference type="ARBA" id="ARBA00004123"/>
    </source>
</evidence>
<dbReference type="GO" id="GO:0003677">
    <property type="term" value="F:DNA binding"/>
    <property type="evidence" value="ECO:0007669"/>
    <property type="project" value="UniProtKB-KW"/>
</dbReference>
<dbReference type="InterPro" id="IPR036955">
    <property type="entry name" value="AP2/ERF_dom_sf"/>
</dbReference>
<evidence type="ECO:0000259" key="9">
    <source>
        <dbReference type="PROSITE" id="PS51032"/>
    </source>
</evidence>
<dbReference type="STRING" id="65489.A0A0D3GED8"/>
<evidence type="ECO:0000256" key="6">
    <source>
        <dbReference type="ARBA" id="ARBA00023242"/>
    </source>
</evidence>
<evidence type="ECO:0000313" key="10">
    <source>
        <dbReference type="EnsemblPlants" id="OBART06G07840.1"/>
    </source>
</evidence>
<evidence type="ECO:0000256" key="5">
    <source>
        <dbReference type="ARBA" id="ARBA00023163"/>
    </source>
</evidence>
<keyword evidence="6" id="KW-0539">Nucleus</keyword>
<dbReference type="GO" id="GO:0003700">
    <property type="term" value="F:DNA-binding transcription factor activity"/>
    <property type="evidence" value="ECO:0007669"/>
    <property type="project" value="InterPro"/>
</dbReference>
<dbReference type="Gramene" id="OBART06G07840.1">
    <property type="protein sequence ID" value="OBART06G07840.1"/>
    <property type="gene ID" value="OBART06G07840"/>
</dbReference>
<evidence type="ECO:0000256" key="3">
    <source>
        <dbReference type="ARBA" id="ARBA00023125"/>
    </source>
</evidence>
<evidence type="ECO:0000256" key="8">
    <source>
        <dbReference type="SAM" id="MobiDB-lite"/>
    </source>
</evidence>
<dbReference type="CDD" id="cd00018">
    <property type="entry name" value="AP2"/>
    <property type="match status" value="1"/>
</dbReference>
<dbReference type="InterPro" id="IPR016177">
    <property type="entry name" value="DNA-bd_dom_sf"/>
</dbReference>
<dbReference type="InterPro" id="IPR001471">
    <property type="entry name" value="AP2/ERF_dom"/>
</dbReference>
<dbReference type="PaxDb" id="65489-OBART06G07840.1"/>
<dbReference type="Proteomes" id="UP000026960">
    <property type="component" value="Chromosome 6"/>
</dbReference>
<evidence type="ECO:0000256" key="7">
    <source>
        <dbReference type="ARBA" id="ARBA00024343"/>
    </source>
</evidence>
<dbReference type="InterPro" id="IPR051032">
    <property type="entry name" value="AP2/ERF_TF_ERF_subfamily"/>
</dbReference>
<comment type="similarity">
    <text evidence="7">Belongs to the AP2/ERF transcription factor family. ERF subfamily.</text>
</comment>
<feature type="domain" description="AP2/ERF" evidence="9">
    <location>
        <begin position="16"/>
        <end position="77"/>
    </location>
</feature>
<dbReference type="Gene3D" id="3.30.730.10">
    <property type="entry name" value="AP2/ERF domain"/>
    <property type="match status" value="1"/>
</dbReference>
<evidence type="ECO:0000256" key="4">
    <source>
        <dbReference type="ARBA" id="ARBA00023159"/>
    </source>
</evidence>
<protein>
    <recommendedName>
        <fullName evidence="9">AP2/ERF domain-containing protein</fullName>
    </recommendedName>
</protein>
<dbReference type="PANTHER" id="PTHR31985">
    <property type="entry name" value="ETHYLENE-RESPONSIVE TRANSCRIPTION FACTOR ERF042-RELATED"/>
    <property type="match status" value="1"/>
</dbReference>
<keyword evidence="2" id="KW-0805">Transcription regulation</keyword>
<sequence length="208" mass="22579">MRMQTKNTAAPAPEKKYKGVRLRQWGKWVAEIRLPSSRERVWLGSYDTPEKAARAFDAAFVFLRGAGAADAAGLNFADSPLPVVARTRDLREVYAFAVSHANRPPPVAGETAATALAAMAALEHNEVRENIAPSSPLSAVQVAAPPAGSFDWSQLMANSPPLYSPIVIGIHAYDDLAVWPTTQPVEEFSEEDNENEGATSDELWSFDV</sequence>
<feature type="region of interest" description="Disordered" evidence="8">
    <location>
        <begin position="186"/>
        <end position="208"/>
    </location>
</feature>
<dbReference type="PANTHER" id="PTHR31985:SF215">
    <property type="entry name" value="OS02G0781300 PROTEIN"/>
    <property type="match status" value="1"/>
</dbReference>
<dbReference type="PRINTS" id="PR00367">
    <property type="entry name" value="ETHRSPELEMNT"/>
</dbReference>
<keyword evidence="5" id="KW-0804">Transcription</keyword>
<keyword evidence="4" id="KW-0010">Activator</keyword>
<dbReference type="HOGENOM" id="CLU_063331_2_1_1"/>
<dbReference type="SUPFAM" id="SSF54171">
    <property type="entry name" value="DNA-binding domain"/>
    <property type="match status" value="1"/>
</dbReference>
<dbReference type="EnsemblPlants" id="OBART06G07840.1">
    <property type="protein sequence ID" value="OBART06G07840.1"/>
    <property type="gene ID" value="OBART06G07840"/>
</dbReference>
<proteinExistence type="inferred from homology"/>
<dbReference type="eggNOG" id="ENOG502RZQP">
    <property type="taxonomic scope" value="Eukaryota"/>
</dbReference>
<dbReference type="GO" id="GO:0005634">
    <property type="term" value="C:nucleus"/>
    <property type="evidence" value="ECO:0007669"/>
    <property type="project" value="UniProtKB-SubCell"/>
</dbReference>
<name>A0A0D3GED8_9ORYZ</name>
<keyword evidence="11" id="KW-1185">Reference proteome</keyword>
<dbReference type="AlphaFoldDB" id="A0A0D3GED8"/>
<dbReference type="SMART" id="SM00380">
    <property type="entry name" value="AP2"/>
    <property type="match status" value="1"/>
</dbReference>